<organism evidence="6 7">
    <name type="scientific">Thiohalorhabdus methylotrophus</name>
    <dbReference type="NCBI Taxonomy" id="3242694"/>
    <lineage>
        <taxon>Bacteria</taxon>
        <taxon>Pseudomonadati</taxon>
        <taxon>Pseudomonadota</taxon>
        <taxon>Gammaproteobacteria</taxon>
        <taxon>Thiohalorhabdales</taxon>
        <taxon>Thiohalorhabdaceae</taxon>
        <taxon>Thiohalorhabdus</taxon>
    </lineage>
</organism>
<feature type="region of interest" description="Disordered" evidence="3">
    <location>
        <begin position="337"/>
        <end position="383"/>
    </location>
</feature>
<keyword evidence="4" id="KW-1133">Transmembrane helix</keyword>
<keyword evidence="6" id="KW-0548">Nucleotidyltransferase</keyword>
<dbReference type="SUPFAM" id="SSF55073">
    <property type="entry name" value="Nucleotide cyclase"/>
    <property type="match status" value="1"/>
</dbReference>
<dbReference type="Gene3D" id="3.30.70.270">
    <property type="match status" value="1"/>
</dbReference>
<feature type="transmembrane region" description="Helical" evidence="4">
    <location>
        <begin position="39"/>
        <end position="57"/>
    </location>
</feature>
<dbReference type="GO" id="GO:0052621">
    <property type="term" value="F:diguanylate cyclase activity"/>
    <property type="evidence" value="ECO:0007669"/>
    <property type="project" value="UniProtKB-EC"/>
</dbReference>
<keyword evidence="6" id="KW-0808">Transferase</keyword>
<evidence type="ECO:0000313" key="6">
    <source>
        <dbReference type="EMBL" id="MFA9461026.1"/>
    </source>
</evidence>
<name>A0ABV4TUM0_9GAMM</name>
<feature type="transmembrane region" description="Helical" evidence="4">
    <location>
        <begin position="159"/>
        <end position="183"/>
    </location>
</feature>
<dbReference type="PROSITE" id="PS50887">
    <property type="entry name" value="GGDEF"/>
    <property type="match status" value="1"/>
</dbReference>
<evidence type="ECO:0000256" key="3">
    <source>
        <dbReference type="SAM" id="MobiDB-lite"/>
    </source>
</evidence>
<sequence>MTPAGHRIAAVSLFAGLSGLAIWLRLLYQQLSVAQQATANLVPLVIGAIGMALALWFHRSRVVLALLVLLGAYGLPLVFLPDNGVSAAVLFSGVALLVPLNLAVLAFLPERGLWTGSGIARAAFLLVQAGFLAWATVHPQGRLGELLQSPWLFSGSSQAGGLAPVVLGIYALAAVALLAVWVLRNSPLDGGFLGALVATAPPLAWGGEAGMTVAFWGLAVLVLSTALVQESYRLAFMDELTGLPGRRALEEQLQRMGAGFVIAMVDVDHFKNFNDTFGHDIGDHVLRMVAGKLRSVGGGGRAYRYGGEEFTVLFPNRTLEEAAETMDRVREEIAGSGFRLRGVDRPESPKKGAKKRGKGQGQGGRVQVTVSAGLAERTGDRMRPQEVIKAADELLYRAKKKGRNRVCR</sequence>
<dbReference type="NCBIfam" id="TIGR00254">
    <property type="entry name" value="GGDEF"/>
    <property type="match status" value="1"/>
</dbReference>
<feature type="transmembrane region" description="Helical" evidence="4">
    <location>
        <begin position="6"/>
        <end position="27"/>
    </location>
</feature>
<dbReference type="RefSeq" id="WP_373655814.1">
    <property type="nucleotide sequence ID" value="NZ_JBGUAW010000006.1"/>
</dbReference>
<protein>
    <recommendedName>
        <fullName evidence="1">diguanylate cyclase</fullName>
        <ecNumber evidence="1">2.7.7.65</ecNumber>
    </recommendedName>
</protein>
<feature type="transmembrane region" description="Helical" evidence="4">
    <location>
        <begin position="63"/>
        <end position="80"/>
    </location>
</feature>
<feature type="transmembrane region" description="Helical" evidence="4">
    <location>
        <begin position="87"/>
        <end position="107"/>
    </location>
</feature>
<keyword evidence="4" id="KW-0472">Membrane</keyword>
<proteinExistence type="predicted"/>
<dbReference type="InterPro" id="IPR000160">
    <property type="entry name" value="GGDEF_dom"/>
</dbReference>
<dbReference type="PANTHER" id="PTHR45138:SF9">
    <property type="entry name" value="DIGUANYLATE CYCLASE DGCM-RELATED"/>
    <property type="match status" value="1"/>
</dbReference>
<evidence type="ECO:0000313" key="7">
    <source>
        <dbReference type="Proteomes" id="UP001575181"/>
    </source>
</evidence>
<keyword evidence="7" id="KW-1185">Reference proteome</keyword>
<feature type="domain" description="GGDEF" evidence="5">
    <location>
        <begin position="258"/>
        <end position="408"/>
    </location>
</feature>
<evidence type="ECO:0000256" key="4">
    <source>
        <dbReference type="SAM" id="Phobius"/>
    </source>
</evidence>
<dbReference type="EMBL" id="JBGUAW010000006">
    <property type="protein sequence ID" value="MFA9461026.1"/>
    <property type="molecule type" value="Genomic_DNA"/>
</dbReference>
<feature type="compositionally biased region" description="Basic and acidic residues" evidence="3">
    <location>
        <begin position="341"/>
        <end position="350"/>
    </location>
</feature>
<keyword evidence="4" id="KW-0812">Transmembrane</keyword>
<evidence type="ECO:0000256" key="1">
    <source>
        <dbReference type="ARBA" id="ARBA00012528"/>
    </source>
</evidence>
<dbReference type="SMART" id="SM00267">
    <property type="entry name" value="GGDEF"/>
    <property type="match status" value="1"/>
</dbReference>
<dbReference type="CDD" id="cd01949">
    <property type="entry name" value="GGDEF"/>
    <property type="match status" value="1"/>
</dbReference>
<comment type="caution">
    <text evidence="6">The sequence shown here is derived from an EMBL/GenBank/DDBJ whole genome shotgun (WGS) entry which is preliminary data.</text>
</comment>
<evidence type="ECO:0000256" key="2">
    <source>
        <dbReference type="ARBA" id="ARBA00034247"/>
    </source>
</evidence>
<evidence type="ECO:0000259" key="5">
    <source>
        <dbReference type="PROSITE" id="PS50887"/>
    </source>
</evidence>
<comment type="catalytic activity">
    <reaction evidence="2">
        <text>2 GTP = 3',3'-c-di-GMP + 2 diphosphate</text>
        <dbReference type="Rhea" id="RHEA:24898"/>
        <dbReference type="ChEBI" id="CHEBI:33019"/>
        <dbReference type="ChEBI" id="CHEBI:37565"/>
        <dbReference type="ChEBI" id="CHEBI:58805"/>
        <dbReference type="EC" id="2.7.7.65"/>
    </reaction>
</comment>
<dbReference type="InterPro" id="IPR043128">
    <property type="entry name" value="Rev_trsase/Diguanyl_cyclase"/>
</dbReference>
<accession>A0ABV4TUM0</accession>
<dbReference type="InterPro" id="IPR029787">
    <property type="entry name" value="Nucleotide_cyclase"/>
</dbReference>
<feature type="transmembrane region" description="Helical" evidence="4">
    <location>
        <begin position="203"/>
        <end position="228"/>
    </location>
</feature>
<reference evidence="6 7" key="1">
    <citation type="submission" date="2024-08" db="EMBL/GenBank/DDBJ databases">
        <title>Whole-genome sequencing of halo(alkali)philic microorganisms from hypersaline lakes.</title>
        <authorList>
            <person name="Sorokin D.Y."/>
            <person name="Merkel A.Y."/>
            <person name="Messina E."/>
            <person name="Yakimov M."/>
        </authorList>
    </citation>
    <scope>NUCLEOTIDE SEQUENCE [LARGE SCALE GENOMIC DNA]</scope>
    <source>
        <strain evidence="6 7">Cl-TMA</strain>
    </source>
</reference>
<feature type="transmembrane region" description="Helical" evidence="4">
    <location>
        <begin position="119"/>
        <end position="138"/>
    </location>
</feature>
<dbReference type="Pfam" id="PF00990">
    <property type="entry name" value="GGDEF"/>
    <property type="match status" value="2"/>
</dbReference>
<dbReference type="EC" id="2.7.7.65" evidence="1"/>
<dbReference type="InterPro" id="IPR050469">
    <property type="entry name" value="Diguanylate_Cyclase"/>
</dbReference>
<dbReference type="PANTHER" id="PTHR45138">
    <property type="entry name" value="REGULATORY COMPONENTS OF SENSORY TRANSDUCTION SYSTEM"/>
    <property type="match status" value="1"/>
</dbReference>
<gene>
    <name evidence="6" type="ORF">ACERLL_09345</name>
</gene>
<dbReference type="Proteomes" id="UP001575181">
    <property type="component" value="Unassembled WGS sequence"/>
</dbReference>